<reference evidence="2 3" key="1">
    <citation type="journal article" date="2023" name="Plants (Basel)">
        <title>Bridging the Gap: Combining Genomics and Transcriptomics Approaches to Understand Stylosanthes scabra, an Orphan Legume from the Brazilian Caatinga.</title>
        <authorList>
            <person name="Ferreira-Neto J.R.C."/>
            <person name="da Silva M.D."/>
            <person name="Binneck E."/>
            <person name="de Melo N.F."/>
            <person name="da Silva R.H."/>
            <person name="de Melo A.L.T.M."/>
            <person name="Pandolfi V."/>
            <person name="Bustamante F.O."/>
            <person name="Brasileiro-Vidal A.C."/>
            <person name="Benko-Iseppon A.M."/>
        </authorList>
    </citation>
    <scope>NUCLEOTIDE SEQUENCE [LARGE SCALE GENOMIC DNA]</scope>
    <source>
        <tissue evidence="2">Leaves</tissue>
    </source>
</reference>
<proteinExistence type="predicted"/>
<gene>
    <name evidence="2" type="ORF">PIB30_044759</name>
</gene>
<keyword evidence="3" id="KW-1185">Reference proteome</keyword>
<protein>
    <submittedName>
        <fullName evidence="2">Uncharacterized protein</fullName>
    </submittedName>
</protein>
<name>A0ABU6QFB8_9FABA</name>
<evidence type="ECO:0000256" key="1">
    <source>
        <dbReference type="SAM" id="MobiDB-lite"/>
    </source>
</evidence>
<sequence>MPSHGPRHRAVPSCELTVVSVALGPICNFNRALAWSHTCHRKDCAPARYPGASSRLDELFSVQFAIFGTRPRASTRATARAQNRVIWPPIQGVRWHIGAIARKGNEVASASTPSRNHTTKNSNRGRDDGFPTEHFDSQIHYDRWKTMEHRGITRERIIRFSDREPDLCLNA</sequence>
<accession>A0ABU6QFB8</accession>
<evidence type="ECO:0000313" key="3">
    <source>
        <dbReference type="Proteomes" id="UP001341840"/>
    </source>
</evidence>
<comment type="caution">
    <text evidence="2">The sequence shown here is derived from an EMBL/GenBank/DDBJ whole genome shotgun (WGS) entry which is preliminary data.</text>
</comment>
<feature type="compositionally biased region" description="Polar residues" evidence="1">
    <location>
        <begin position="108"/>
        <end position="122"/>
    </location>
</feature>
<feature type="compositionally biased region" description="Basic and acidic residues" evidence="1">
    <location>
        <begin position="124"/>
        <end position="134"/>
    </location>
</feature>
<dbReference type="Proteomes" id="UP001341840">
    <property type="component" value="Unassembled WGS sequence"/>
</dbReference>
<organism evidence="2 3">
    <name type="scientific">Stylosanthes scabra</name>
    <dbReference type="NCBI Taxonomy" id="79078"/>
    <lineage>
        <taxon>Eukaryota</taxon>
        <taxon>Viridiplantae</taxon>
        <taxon>Streptophyta</taxon>
        <taxon>Embryophyta</taxon>
        <taxon>Tracheophyta</taxon>
        <taxon>Spermatophyta</taxon>
        <taxon>Magnoliopsida</taxon>
        <taxon>eudicotyledons</taxon>
        <taxon>Gunneridae</taxon>
        <taxon>Pentapetalae</taxon>
        <taxon>rosids</taxon>
        <taxon>fabids</taxon>
        <taxon>Fabales</taxon>
        <taxon>Fabaceae</taxon>
        <taxon>Papilionoideae</taxon>
        <taxon>50 kb inversion clade</taxon>
        <taxon>dalbergioids sensu lato</taxon>
        <taxon>Dalbergieae</taxon>
        <taxon>Pterocarpus clade</taxon>
        <taxon>Stylosanthes</taxon>
    </lineage>
</organism>
<feature type="region of interest" description="Disordered" evidence="1">
    <location>
        <begin position="105"/>
        <end position="134"/>
    </location>
</feature>
<dbReference type="EMBL" id="JASCZI010000269">
    <property type="protein sequence ID" value="MED6110626.1"/>
    <property type="molecule type" value="Genomic_DNA"/>
</dbReference>
<evidence type="ECO:0000313" key="2">
    <source>
        <dbReference type="EMBL" id="MED6110626.1"/>
    </source>
</evidence>